<proteinExistence type="predicted"/>
<keyword evidence="1" id="KW-1133">Transmembrane helix</keyword>
<sequence>MAHRLRREIRLYLILRGAALRAATQYRGNVLTTMLAGAAYQGSGFAFVWVLLHTFGTVAGWSLGQIAFLYGMRLLSHALWLVTMDGVGLSDVAIREGQLDRMLLRPANPLVQLATNTRSLMPFGDLSMAILVFGIALTVADVDWSPAAVLFLVLAVIGGAQVEASVVVVIAGLSVRILDTWAFRLMMLDAFDTLGSYPLSIFGSGVQRTLTYVLPVAFVAFLPASVVLGRTGQLAVPAWLGYLTPVVGATLFTLAYLFWKRQLRGYQGVGH</sequence>
<keyword evidence="1" id="KW-0812">Transmembrane</keyword>
<accession>A0ABQ4BDM7</accession>
<gene>
    <name evidence="2" type="ORF">Apa02nite_045790</name>
</gene>
<dbReference type="PANTHER" id="PTHR36833">
    <property type="entry name" value="SLR0610 PROTEIN-RELATED"/>
    <property type="match status" value="1"/>
</dbReference>
<evidence type="ECO:0000313" key="2">
    <source>
        <dbReference type="EMBL" id="GIE68471.1"/>
    </source>
</evidence>
<protein>
    <submittedName>
        <fullName evidence="2">ABC transporter permease</fullName>
    </submittedName>
</protein>
<comment type="caution">
    <text evidence="2">The sequence shown here is derived from an EMBL/GenBank/DDBJ whole genome shotgun (WGS) entry which is preliminary data.</text>
</comment>
<dbReference type="PANTHER" id="PTHR36833:SF1">
    <property type="entry name" value="INTEGRAL MEMBRANE TRANSPORT PROTEIN"/>
    <property type="match status" value="1"/>
</dbReference>
<evidence type="ECO:0000256" key="1">
    <source>
        <dbReference type="SAM" id="Phobius"/>
    </source>
</evidence>
<dbReference type="EMBL" id="BOMS01000064">
    <property type="protein sequence ID" value="GIE68471.1"/>
    <property type="molecule type" value="Genomic_DNA"/>
</dbReference>
<feature type="transmembrane region" description="Helical" evidence="1">
    <location>
        <begin position="148"/>
        <end position="178"/>
    </location>
</feature>
<organism evidence="2 3">
    <name type="scientific">Actinoplanes palleronii</name>
    <dbReference type="NCBI Taxonomy" id="113570"/>
    <lineage>
        <taxon>Bacteria</taxon>
        <taxon>Bacillati</taxon>
        <taxon>Actinomycetota</taxon>
        <taxon>Actinomycetes</taxon>
        <taxon>Micromonosporales</taxon>
        <taxon>Micromonosporaceae</taxon>
        <taxon>Actinoplanes</taxon>
    </lineage>
</organism>
<name>A0ABQ4BDM7_9ACTN</name>
<dbReference type="Proteomes" id="UP000624709">
    <property type="component" value="Unassembled WGS sequence"/>
</dbReference>
<feature type="transmembrane region" description="Helical" evidence="1">
    <location>
        <begin position="123"/>
        <end position="142"/>
    </location>
</feature>
<feature type="transmembrane region" description="Helical" evidence="1">
    <location>
        <begin position="58"/>
        <end position="75"/>
    </location>
</feature>
<feature type="transmembrane region" description="Helical" evidence="1">
    <location>
        <begin position="239"/>
        <end position="259"/>
    </location>
</feature>
<feature type="transmembrane region" description="Helical" evidence="1">
    <location>
        <begin position="209"/>
        <end position="227"/>
    </location>
</feature>
<keyword evidence="3" id="KW-1185">Reference proteome</keyword>
<reference evidence="2 3" key="1">
    <citation type="submission" date="2021-01" db="EMBL/GenBank/DDBJ databases">
        <title>Whole genome shotgun sequence of Actinoplanes palleronii NBRC 14916.</title>
        <authorList>
            <person name="Komaki H."/>
            <person name="Tamura T."/>
        </authorList>
    </citation>
    <scope>NUCLEOTIDE SEQUENCE [LARGE SCALE GENOMIC DNA]</scope>
    <source>
        <strain evidence="2 3">NBRC 14916</strain>
    </source>
</reference>
<dbReference type="Pfam" id="PF06182">
    <property type="entry name" value="ABC2_membrane_6"/>
    <property type="match status" value="1"/>
</dbReference>
<evidence type="ECO:0000313" key="3">
    <source>
        <dbReference type="Proteomes" id="UP000624709"/>
    </source>
</evidence>
<keyword evidence="1" id="KW-0472">Membrane</keyword>
<dbReference type="RefSeq" id="WP_239164492.1">
    <property type="nucleotide sequence ID" value="NZ_BAAATY010000012.1"/>
</dbReference>
<dbReference type="InterPro" id="IPR010390">
    <property type="entry name" value="ABC-2_transporter-like"/>
</dbReference>